<dbReference type="SUPFAM" id="SSF46689">
    <property type="entry name" value="Homeodomain-like"/>
    <property type="match status" value="1"/>
</dbReference>
<dbReference type="InterPro" id="IPR006600">
    <property type="entry name" value="HTH_CenpB_DNA-bd_dom"/>
</dbReference>
<name>A0A176WLZ2_MARPO</name>
<evidence type="ECO:0000259" key="2">
    <source>
        <dbReference type="PROSITE" id="PS51253"/>
    </source>
</evidence>
<reference evidence="3" key="1">
    <citation type="submission" date="2016-03" db="EMBL/GenBank/DDBJ databases">
        <title>Mechanisms controlling the formation of the plant cell surface in tip-growing cells are functionally conserved among land plants.</title>
        <authorList>
            <person name="Honkanen S."/>
            <person name="Jones V.A."/>
            <person name="Morieri G."/>
            <person name="Champion C."/>
            <person name="Hetherington A.J."/>
            <person name="Kelly S."/>
            <person name="Saint-Marcoux D."/>
            <person name="Proust H."/>
            <person name="Prescott H."/>
            <person name="Dolan L."/>
        </authorList>
    </citation>
    <scope>NUCLEOTIDE SEQUENCE [LARGE SCALE GENOMIC DNA]</scope>
    <source>
        <tissue evidence="3">Whole gametophyte</tissue>
    </source>
</reference>
<evidence type="ECO:0000256" key="1">
    <source>
        <dbReference type="ARBA" id="ARBA00023125"/>
    </source>
</evidence>
<accession>A0A176WLZ2</accession>
<dbReference type="GO" id="GO:0003677">
    <property type="term" value="F:DNA binding"/>
    <property type="evidence" value="ECO:0007669"/>
    <property type="project" value="UniProtKB-KW"/>
</dbReference>
<keyword evidence="1" id="KW-0238">DNA-binding</keyword>
<proteinExistence type="predicted"/>
<dbReference type="EMBL" id="LVLJ01000668">
    <property type="protein sequence ID" value="OAE33322.1"/>
    <property type="molecule type" value="Genomic_DNA"/>
</dbReference>
<gene>
    <name evidence="3" type="ORF">AXG93_1200s1840</name>
</gene>
<protein>
    <recommendedName>
        <fullName evidence="2">HTH CENPB-type domain-containing protein</fullName>
    </recommendedName>
</protein>
<organism evidence="3 4">
    <name type="scientific">Marchantia polymorpha subsp. ruderalis</name>
    <dbReference type="NCBI Taxonomy" id="1480154"/>
    <lineage>
        <taxon>Eukaryota</taxon>
        <taxon>Viridiplantae</taxon>
        <taxon>Streptophyta</taxon>
        <taxon>Embryophyta</taxon>
        <taxon>Marchantiophyta</taxon>
        <taxon>Marchantiopsida</taxon>
        <taxon>Marchantiidae</taxon>
        <taxon>Marchantiales</taxon>
        <taxon>Marchantiaceae</taxon>
        <taxon>Marchantia</taxon>
    </lineage>
</organism>
<dbReference type="AlphaFoldDB" id="A0A176WLZ2"/>
<evidence type="ECO:0000313" key="4">
    <source>
        <dbReference type="Proteomes" id="UP000077202"/>
    </source>
</evidence>
<dbReference type="PROSITE" id="PS51253">
    <property type="entry name" value="HTH_CENPB"/>
    <property type="match status" value="1"/>
</dbReference>
<comment type="caution">
    <text evidence="3">The sequence shown here is derived from an EMBL/GenBank/DDBJ whole genome shotgun (WGS) entry which is preliminary data.</text>
</comment>
<sequence>MSGDIIKEKDAYFLAELYPGYEAFEFSNGWLEAFKNRHTIKSYRRFGESGSVNMALIEESLPQIRFNSGSDKVSDPEKINVLEAMRIAVAAWSMDSLIDPDVIKDLEEQVQELRYRNSIDICNLIDYPTERKVAYVPNEEEIVQELSINLVLEDEVEADDSQEYILVKISEAMQCASLLQ</sequence>
<dbReference type="InterPro" id="IPR009057">
    <property type="entry name" value="Homeodomain-like_sf"/>
</dbReference>
<dbReference type="Proteomes" id="UP000077202">
    <property type="component" value="Unassembled WGS sequence"/>
</dbReference>
<evidence type="ECO:0000313" key="3">
    <source>
        <dbReference type="EMBL" id="OAE33322.1"/>
    </source>
</evidence>
<dbReference type="Pfam" id="PF03221">
    <property type="entry name" value="HTH_Tnp_Tc5"/>
    <property type="match status" value="1"/>
</dbReference>
<keyword evidence="4" id="KW-1185">Reference proteome</keyword>
<dbReference type="Gene3D" id="1.10.10.60">
    <property type="entry name" value="Homeodomain-like"/>
    <property type="match status" value="1"/>
</dbReference>
<feature type="domain" description="HTH CENPB-type" evidence="2">
    <location>
        <begin position="1"/>
        <end position="44"/>
    </location>
</feature>